<gene>
    <name evidence="3" type="ORF">A3F84_16330</name>
</gene>
<evidence type="ECO:0000259" key="1">
    <source>
        <dbReference type="Pfam" id="PF01408"/>
    </source>
</evidence>
<feature type="domain" description="Gfo/Idh/MocA-like oxidoreductase N-terminal" evidence="1">
    <location>
        <begin position="6"/>
        <end position="121"/>
    </location>
</feature>
<dbReference type="Gene3D" id="3.30.360.10">
    <property type="entry name" value="Dihydrodipicolinate Reductase, domain 2"/>
    <property type="match status" value="1"/>
</dbReference>
<dbReference type="PANTHER" id="PTHR43249">
    <property type="entry name" value="UDP-N-ACETYL-2-AMINO-2-DEOXY-D-GLUCURONATE OXIDASE"/>
    <property type="match status" value="1"/>
</dbReference>
<evidence type="ECO:0000259" key="2">
    <source>
        <dbReference type="Pfam" id="PF22725"/>
    </source>
</evidence>
<proteinExistence type="predicted"/>
<protein>
    <recommendedName>
        <fullName evidence="5">Oxidoreductase</fullName>
    </recommendedName>
</protein>
<dbReference type="InterPro" id="IPR055170">
    <property type="entry name" value="GFO_IDH_MocA-like_dom"/>
</dbReference>
<dbReference type="Gene3D" id="3.40.50.720">
    <property type="entry name" value="NAD(P)-binding Rossmann-like Domain"/>
    <property type="match status" value="1"/>
</dbReference>
<dbReference type="Proteomes" id="UP000178606">
    <property type="component" value="Unassembled WGS sequence"/>
</dbReference>
<dbReference type="PANTHER" id="PTHR43249:SF1">
    <property type="entry name" value="D-GLUCOSIDE 3-DEHYDROGENASE"/>
    <property type="match status" value="1"/>
</dbReference>
<evidence type="ECO:0000313" key="3">
    <source>
        <dbReference type="EMBL" id="OGG48482.1"/>
    </source>
</evidence>
<dbReference type="AlphaFoldDB" id="A0A1F6CHZ4"/>
<dbReference type="SUPFAM" id="SSF51735">
    <property type="entry name" value="NAD(P)-binding Rossmann-fold domains"/>
    <property type="match status" value="1"/>
</dbReference>
<evidence type="ECO:0008006" key="5">
    <source>
        <dbReference type="Google" id="ProtNLM"/>
    </source>
</evidence>
<dbReference type="InterPro" id="IPR052515">
    <property type="entry name" value="Gfo/Idh/MocA_Oxidoreductase"/>
</dbReference>
<organism evidence="3 4">
    <name type="scientific">Handelsmanbacteria sp. (strain RIFCSPLOWO2_12_FULL_64_10)</name>
    <dbReference type="NCBI Taxonomy" id="1817868"/>
    <lineage>
        <taxon>Bacteria</taxon>
        <taxon>Candidatus Handelsmaniibacteriota</taxon>
    </lineage>
</organism>
<sequence length="357" mass="39409">MAEEVGFGVVGLGMGQTHCRDIADAQGARLVAVCDVDEGRLNPVAEKYRVKKYARYEEMLRDSEIDVVNVCTYSGMHADMAIAAMEAGKHVIGEKPADVSLAKIDAMVATSRRTGRKLQVIFQERFMPVNRKIKEAIEAGRLGRLIGCHGDLRWWRAQSYYDNSADHWRGTWRWDGGGSLMNQGIHTVDLMQWFMGPVESVFGVIGVYTHKVETEDKAAAVLRFESGGIGTINTMTCAYPGLATELFIQGERGAIEKSDSNIRTWRIQAETKEAEEAEQAGVLAQFGPEEKGASLSSDPNALPFRGHRVQVEDMVQAIREGRAPTITGEHARHAVAINLAIYESARTGREVRVRDVG</sequence>
<dbReference type="EMBL" id="MFKF01000247">
    <property type="protein sequence ID" value="OGG48482.1"/>
    <property type="molecule type" value="Genomic_DNA"/>
</dbReference>
<dbReference type="InterPro" id="IPR000683">
    <property type="entry name" value="Gfo/Idh/MocA-like_OxRdtase_N"/>
</dbReference>
<reference evidence="3 4" key="1">
    <citation type="journal article" date="2016" name="Nat. Commun.">
        <title>Thousands of microbial genomes shed light on interconnected biogeochemical processes in an aquifer system.</title>
        <authorList>
            <person name="Anantharaman K."/>
            <person name="Brown C.T."/>
            <person name="Hug L.A."/>
            <person name="Sharon I."/>
            <person name="Castelle C.J."/>
            <person name="Probst A.J."/>
            <person name="Thomas B.C."/>
            <person name="Singh A."/>
            <person name="Wilkins M.J."/>
            <person name="Karaoz U."/>
            <person name="Brodie E.L."/>
            <person name="Williams K.H."/>
            <person name="Hubbard S.S."/>
            <person name="Banfield J.F."/>
        </authorList>
    </citation>
    <scope>NUCLEOTIDE SEQUENCE [LARGE SCALE GENOMIC DNA]</scope>
    <source>
        <strain evidence="4">RIFCSPLOWO2_12_FULL_64_10</strain>
    </source>
</reference>
<comment type="caution">
    <text evidence="3">The sequence shown here is derived from an EMBL/GenBank/DDBJ whole genome shotgun (WGS) entry which is preliminary data.</text>
</comment>
<accession>A0A1F6CHZ4</accession>
<name>A0A1F6CHZ4_HANXR</name>
<dbReference type="SUPFAM" id="SSF55347">
    <property type="entry name" value="Glyceraldehyde-3-phosphate dehydrogenase-like, C-terminal domain"/>
    <property type="match status" value="1"/>
</dbReference>
<dbReference type="GO" id="GO:0000166">
    <property type="term" value="F:nucleotide binding"/>
    <property type="evidence" value="ECO:0007669"/>
    <property type="project" value="InterPro"/>
</dbReference>
<feature type="domain" description="GFO/IDH/MocA-like oxidoreductase" evidence="2">
    <location>
        <begin position="131"/>
        <end position="256"/>
    </location>
</feature>
<dbReference type="InterPro" id="IPR036291">
    <property type="entry name" value="NAD(P)-bd_dom_sf"/>
</dbReference>
<dbReference type="Pfam" id="PF22725">
    <property type="entry name" value="GFO_IDH_MocA_C3"/>
    <property type="match status" value="1"/>
</dbReference>
<dbReference type="Pfam" id="PF01408">
    <property type="entry name" value="GFO_IDH_MocA"/>
    <property type="match status" value="1"/>
</dbReference>
<evidence type="ECO:0000313" key="4">
    <source>
        <dbReference type="Proteomes" id="UP000178606"/>
    </source>
</evidence>